<keyword evidence="4 9" id="KW-0808">Transferase</keyword>
<dbReference type="AlphaFoldDB" id="A0A931J2R7"/>
<dbReference type="PANTHER" id="PTHR23417:SF14">
    <property type="entry name" value="PENTACOTRIPEPTIDE-REPEAT REGION OF PRORP DOMAIN-CONTAINING PROTEIN"/>
    <property type="match status" value="1"/>
</dbReference>
<evidence type="ECO:0000256" key="3">
    <source>
        <dbReference type="ARBA" id="ARBA00022603"/>
    </source>
</evidence>
<dbReference type="Gene3D" id="3.40.50.150">
    <property type="entry name" value="Vaccinia Virus protein VP39"/>
    <property type="match status" value="1"/>
</dbReference>
<reference evidence="10" key="1">
    <citation type="submission" date="2020-12" db="EMBL/GenBank/DDBJ databases">
        <title>The genome sequence of Inhella sp. 4Y17.</title>
        <authorList>
            <person name="Liu Y."/>
        </authorList>
    </citation>
    <scope>NUCLEOTIDE SEQUENCE</scope>
    <source>
        <strain evidence="10">4Y10</strain>
    </source>
</reference>
<evidence type="ECO:0000256" key="1">
    <source>
        <dbReference type="ARBA" id="ARBA00000142"/>
    </source>
</evidence>
<dbReference type="Pfam" id="PF02390">
    <property type="entry name" value="Methyltransf_4"/>
    <property type="match status" value="1"/>
</dbReference>
<protein>
    <recommendedName>
        <fullName evidence="9">tRNA (guanine-N(7)-)-methyltransferase</fullName>
        <ecNumber evidence="9">2.1.1.33</ecNumber>
    </recommendedName>
    <alternativeName>
        <fullName evidence="9">tRNA (guanine(46)-N(7))-methyltransferase</fullName>
    </alternativeName>
    <alternativeName>
        <fullName evidence="9">tRNA(m7G46)-methyltransferase</fullName>
    </alternativeName>
</protein>
<keyword evidence="6 9" id="KW-0819">tRNA processing</keyword>
<comment type="caution">
    <text evidence="10">The sequence shown here is derived from an EMBL/GenBank/DDBJ whole genome shotgun (WGS) entry which is preliminary data.</text>
</comment>
<evidence type="ECO:0000256" key="4">
    <source>
        <dbReference type="ARBA" id="ARBA00022679"/>
    </source>
</evidence>
<name>A0A931J2R7_9BURK</name>
<comment type="function">
    <text evidence="2 9">Catalyzes the formation of N(7)-methylguanine at position 46 (m7G46) in tRNA.</text>
</comment>
<dbReference type="SUPFAM" id="SSF53335">
    <property type="entry name" value="S-adenosyl-L-methionine-dependent methyltransferases"/>
    <property type="match status" value="1"/>
</dbReference>
<feature type="binding site" evidence="9">
    <location>
        <position position="118"/>
    </location>
    <ligand>
        <name>S-adenosyl-L-methionine</name>
        <dbReference type="ChEBI" id="CHEBI:59789"/>
    </ligand>
</feature>
<feature type="binding site" evidence="9">
    <location>
        <position position="141"/>
    </location>
    <ligand>
        <name>S-adenosyl-L-methionine</name>
        <dbReference type="ChEBI" id="CHEBI:59789"/>
    </ligand>
</feature>
<comment type="catalytic activity">
    <reaction evidence="1 9">
        <text>guanosine(46) in tRNA + S-adenosyl-L-methionine = N(7)-methylguanosine(46) in tRNA + S-adenosyl-L-homocysteine</text>
        <dbReference type="Rhea" id="RHEA:42708"/>
        <dbReference type="Rhea" id="RHEA-COMP:10188"/>
        <dbReference type="Rhea" id="RHEA-COMP:10189"/>
        <dbReference type="ChEBI" id="CHEBI:57856"/>
        <dbReference type="ChEBI" id="CHEBI:59789"/>
        <dbReference type="ChEBI" id="CHEBI:74269"/>
        <dbReference type="ChEBI" id="CHEBI:74480"/>
        <dbReference type="EC" id="2.1.1.33"/>
    </reaction>
</comment>
<evidence type="ECO:0000256" key="6">
    <source>
        <dbReference type="ARBA" id="ARBA00022694"/>
    </source>
</evidence>
<dbReference type="FunFam" id="3.40.50.150:FF:000035">
    <property type="entry name" value="tRNA (guanine-N(7)-)-methyltransferase"/>
    <property type="match status" value="1"/>
</dbReference>
<feature type="binding site" evidence="9">
    <location>
        <position position="66"/>
    </location>
    <ligand>
        <name>S-adenosyl-L-methionine</name>
        <dbReference type="ChEBI" id="CHEBI:59789"/>
    </ligand>
</feature>
<dbReference type="PANTHER" id="PTHR23417">
    <property type="entry name" value="3-DEOXY-D-MANNO-OCTULOSONIC-ACID TRANSFERASE/TRNA GUANINE-N 7 - -METHYLTRANSFERASE"/>
    <property type="match status" value="1"/>
</dbReference>
<evidence type="ECO:0000313" key="10">
    <source>
        <dbReference type="EMBL" id="MBH9554266.1"/>
    </source>
</evidence>
<dbReference type="RefSeq" id="WP_198101915.1">
    <property type="nucleotide sequence ID" value="NZ_JAEDAL010000011.1"/>
</dbReference>
<dbReference type="NCBIfam" id="TIGR00091">
    <property type="entry name" value="tRNA (guanosine(46)-N7)-methyltransferase TrmB"/>
    <property type="match status" value="1"/>
</dbReference>
<dbReference type="GO" id="GO:0043527">
    <property type="term" value="C:tRNA methyltransferase complex"/>
    <property type="evidence" value="ECO:0007669"/>
    <property type="project" value="TreeGrafter"/>
</dbReference>
<evidence type="ECO:0000313" key="11">
    <source>
        <dbReference type="Proteomes" id="UP000620139"/>
    </source>
</evidence>
<evidence type="ECO:0000256" key="5">
    <source>
        <dbReference type="ARBA" id="ARBA00022691"/>
    </source>
</evidence>
<evidence type="ECO:0000256" key="2">
    <source>
        <dbReference type="ARBA" id="ARBA00003015"/>
    </source>
</evidence>
<dbReference type="EMBL" id="JAEDAL010000011">
    <property type="protein sequence ID" value="MBH9554266.1"/>
    <property type="molecule type" value="Genomic_DNA"/>
</dbReference>
<gene>
    <name evidence="9 10" type="primary">trmB</name>
    <name evidence="10" type="ORF">I7X43_15600</name>
</gene>
<dbReference type="CDD" id="cd02440">
    <property type="entry name" value="AdoMet_MTases"/>
    <property type="match status" value="1"/>
</dbReference>
<dbReference type="HAMAP" id="MF_01057">
    <property type="entry name" value="tRNA_methyltr_TrmB"/>
    <property type="match status" value="1"/>
</dbReference>
<comment type="similarity">
    <text evidence="8 9">Belongs to the class I-like SAM-binding methyltransferase superfamily. TrmB family.</text>
</comment>
<dbReference type="GO" id="GO:0008176">
    <property type="term" value="F:tRNA (guanine(46)-N7)-methyltransferase activity"/>
    <property type="evidence" value="ECO:0007669"/>
    <property type="project" value="UniProtKB-UniRule"/>
</dbReference>
<dbReference type="Proteomes" id="UP000620139">
    <property type="component" value="Unassembled WGS sequence"/>
</dbReference>
<comment type="pathway">
    <text evidence="7 9">tRNA modification; N(7)-methylguanine-tRNA biosynthesis.</text>
</comment>
<keyword evidence="3 9" id="KW-0489">Methyltransferase</keyword>
<organism evidence="10 11">
    <name type="scientific">Inhella gelatinilytica</name>
    <dbReference type="NCBI Taxonomy" id="2795030"/>
    <lineage>
        <taxon>Bacteria</taxon>
        <taxon>Pseudomonadati</taxon>
        <taxon>Pseudomonadota</taxon>
        <taxon>Betaproteobacteria</taxon>
        <taxon>Burkholderiales</taxon>
        <taxon>Sphaerotilaceae</taxon>
        <taxon>Inhella</taxon>
    </lineage>
</organism>
<dbReference type="PROSITE" id="PS51625">
    <property type="entry name" value="SAM_MT_TRMB"/>
    <property type="match status" value="1"/>
</dbReference>
<keyword evidence="5 9" id="KW-0949">S-adenosyl-L-methionine</keyword>
<evidence type="ECO:0000256" key="7">
    <source>
        <dbReference type="ARBA" id="ARBA00060552"/>
    </source>
</evidence>
<keyword evidence="11" id="KW-1185">Reference proteome</keyword>
<evidence type="ECO:0000256" key="8">
    <source>
        <dbReference type="ARBA" id="ARBA00060767"/>
    </source>
</evidence>
<dbReference type="EC" id="2.1.1.33" evidence="9"/>
<feature type="binding site" evidence="9">
    <location>
        <begin position="212"/>
        <end position="215"/>
    </location>
    <ligand>
        <name>substrate</name>
    </ligand>
</feature>
<evidence type="ECO:0000256" key="9">
    <source>
        <dbReference type="HAMAP-Rule" id="MF_01057"/>
    </source>
</evidence>
<sequence length="234" mass="26113">MDATGATSAERPERRIKSFVKRGGRMGTGQIRALQELAPRYVLPYRADAVPSWSAVFGREAPRVLEIGFGMGDATAKIAAALPHIDFIGCEVHEAGVGALLQRIDEAQLTNLRIVQHDAVEVLAHMIPKASLHGVHLFFPDPWHKKRHHKRRLVQGPFIADLVQYLAPGGYFHAATDWEPYAQQMLEVLSAEPLLENTAEGFAEKPAYRPLTKFEARGLRLGHGVWDLVFRRRA</sequence>
<dbReference type="InterPro" id="IPR003358">
    <property type="entry name" value="tRNA_(Gua-N-7)_MeTrfase_Trmb"/>
</dbReference>
<dbReference type="InterPro" id="IPR055361">
    <property type="entry name" value="tRNA_methyltr_TrmB_bact"/>
</dbReference>
<feature type="binding site" evidence="9">
    <location>
        <position position="177"/>
    </location>
    <ligand>
        <name>substrate</name>
    </ligand>
</feature>
<feature type="binding site" evidence="9">
    <location>
        <position position="91"/>
    </location>
    <ligand>
        <name>S-adenosyl-L-methionine</name>
        <dbReference type="ChEBI" id="CHEBI:59789"/>
    </ligand>
</feature>
<feature type="binding site" evidence="9">
    <location>
        <position position="145"/>
    </location>
    <ligand>
        <name>substrate</name>
    </ligand>
</feature>
<comment type="caution">
    <text evidence="9">Lacks conserved residue(s) required for the propagation of feature annotation.</text>
</comment>
<proteinExistence type="inferred from homology"/>
<accession>A0A931J2R7</accession>
<dbReference type="InterPro" id="IPR029063">
    <property type="entry name" value="SAM-dependent_MTases_sf"/>
</dbReference>